<comment type="caution">
    <text evidence="9">The sequence shown here is derived from an EMBL/GenBank/DDBJ whole genome shotgun (WGS) entry which is preliminary data.</text>
</comment>
<evidence type="ECO:0000256" key="8">
    <source>
        <dbReference type="SAM" id="SignalP"/>
    </source>
</evidence>
<reference evidence="9 10" key="1">
    <citation type="submission" date="2022-02" db="EMBL/GenBank/DDBJ databases">
        <authorList>
            <person name="Min J."/>
        </authorList>
    </citation>
    <scope>NUCLEOTIDE SEQUENCE [LARGE SCALE GENOMIC DNA]</scope>
    <source>
        <strain evidence="9 10">GR10-1</strain>
    </source>
</reference>
<evidence type="ECO:0000256" key="3">
    <source>
        <dbReference type="ARBA" id="ARBA00022448"/>
    </source>
</evidence>
<evidence type="ECO:0000313" key="10">
    <source>
        <dbReference type="Proteomes" id="UP001202248"/>
    </source>
</evidence>
<keyword evidence="3" id="KW-0813">Transport</keyword>
<name>A0ABS9SHQ1_9BACT</name>
<sequence length="233" mass="25451">MKTKICVLLMLVFTSLQGFSQESIINDIDDPFLNKCISLAMVSYPKRKATDATLERAKAQISMATMSLFDIFNAGYFYSPQKNEGLIYIPGGGSGGTNNVVLSGFQFGVTVNLGSFLSKPANIKAAKADYKIAKAQSDDYQIELTNLVKSSYYDFLAAKRQLEVKLLAAKDFKSILTNAQSQFQNGTVTLDIYTEAKSASIAADVEALEAEVTYLKAKNTLESIIGTKIENVK</sequence>
<keyword evidence="4" id="KW-1134">Transmembrane beta strand</keyword>
<evidence type="ECO:0000256" key="5">
    <source>
        <dbReference type="ARBA" id="ARBA00022692"/>
    </source>
</evidence>
<feature type="signal peptide" evidence="8">
    <location>
        <begin position="1"/>
        <end position="20"/>
    </location>
</feature>
<dbReference type="PANTHER" id="PTHR30026">
    <property type="entry name" value="OUTER MEMBRANE PROTEIN TOLC"/>
    <property type="match status" value="1"/>
</dbReference>
<feature type="chain" id="PRO_5046978346" evidence="8">
    <location>
        <begin position="21"/>
        <end position="233"/>
    </location>
</feature>
<dbReference type="PANTHER" id="PTHR30026:SF20">
    <property type="entry name" value="OUTER MEMBRANE PROTEIN TOLC"/>
    <property type="match status" value="1"/>
</dbReference>
<dbReference type="Gene3D" id="1.20.1600.10">
    <property type="entry name" value="Outer membrane efflux proteins (OEP)"/>
    <property type="match status" value="1"/>
</dbReference>
<keyword evidence="10" id="KW-1185">Reference proteome</keyword>
<gene>
    <name evidence="9" type="ORF">MKP09_08280</name>
</gene>
<dbReference type="RefSeq" id="WP_240827255.1">
    <property type="nucleotide sequence ID" value="NZ_JAKWBL010000001.1"/>
</dbReference>
<organism evidence="9 10">
    <name type="scientific">Niabella ginsengisoli</name>
    <dbReference type="NCBI Taxonomy" id="522298"/>
    <lineage>
        <taxon>Bacteria</taxon>
        <taxon>Pseudomonadati</taxon>
        <taxon>Bacteroidota</taxon>
        <taxon>Chitinophagia</taxon>
        <taxon>Chitinophagales</taxon>
        <taxon>Chitinophagaceae</taxon>
        <taxon>Niabella</taxon>
    </lineage>
</organism>
<keyword evidence="6" id="KW-0472">Membrane</keyword>
<protein>
    <submittedName>
        <fullName evidence="9">TolC family protein</fullName>
    </submittedName>
</protein>
<dbReference type="InterPro" id="IPR051906">
    <property type="entry name" value="TolC-like"/>
</dbReference>
<comment type="similarity">
    <text evidence="2">Belongs to the outer membrane factor (OMF) (TC 1.B.17) family.</text>
</comment>
<evidence type="ECO:0000256" key="1">
    <source>
        <dbReference type="ARBA" id="ARBA00004442"/>
    </source>
</evidence>
<evidence type="ECO:0000256" key="2">
    <source>
        <dbReference type="ARBA" id="ARBA00007613"/>
    </source>
</evidence>
<keyword evidence="8" id="KW-0732">Signal</keyword>
<proteinExistence type="inferred from homology"/>
<accession>A0ABS9SHQ1</accession>
<dbReference type="Proteomes" id="UP001202248">
    <property type="component" value="Unassembled WGS sequence"/>
</dbReference>
<evidence type="ECO:0000256" key="7">
    <source>
        <dbReference type="ARBA" id="ARBA00023237"/>
    </source>
</evidence>
<dbReference type="Pfam" id="PF02321">
    <property type="entry name" value="OEP"/>
    <property type="match status" value="1"/>
</dbReference>
<dbReference type="EMBL" id="JAKWBL010000001">
    <property type="protein sequence ID" value="MCH5597901.1"/>
    <property type="molecule type" value="Genomic_DNA"/>
</dbReference>
<keyword evidence="5" id="KW-0812">Transmembrane</keyword>
<evidence type="ECO:0000313" key="9">
    <source>
        <dbReference type="EMBL" id="MCH5597901.1"/>
    </source>
</evidence>
<dbReference type="InterPro" id="IPR003423">
    <property type="entry name" value="OMP_efflux"/>
</dbReference>
<keyword evidence="7" id="KW-0998">Cell outer membrane</keyword>
<comment type="subcellular location">
    <subcellularLocation>
        <location evidence="1">Cell outer membrane</location>
    </subcellularLocation>
</comment>
<dbReference type="SUPFAM" id="SSF56954">
    <property type="entry name" value="Outer membrane efflux proteins (OEP)"/>
    <property type="match status" value="1"/>
</dbReference>
<evidence type="ECO:0000256" key="4">
    <source>
        <dbReference type="ARBA" id="ARBA00022452"/>
    </source>
</evidence>
<evidence type="ECO:0000256" key="6">
    <source>
        <dbReference type="ARBA" id="ARBA00023136"/>
    </source>
</evidence>